<evidence type="ECO:0000259" key="1">
    <source>
        <dbReference type="Pfam" id="PF01965"/>
    </source>
</evidence>
<name>A0ABY8URB1_TETOB</name>
<dbReference type="InterPro" id="IPR002818">
    <property type="entry name" value="DJ-1/PfpI"/>
</dbReference>
<dbReference type="Proteomes" id="UP001244341">
    <property type="component" value="Chromosome 15b"/>
</dbReference>
<keyword evidence="3" id="KW-1185">Reference proteome</keyword>
<accession>A0ABY8URB1</accession>
<gene>
    <name evidence="2" type="ORF">OEZ85_001522</name>
</gene>
<feature type="domain" description="DJ-1/PfpI" evidence="1">
    <location>
        <begin position="13"/>
        <end position="208"/>
    </location>
</feature>
<evidence type="ECO:0000313" key="2">
    <source>
        <dbReference type="EMBL" id="WIA23198.1"/>
    </source>
</evidence>
<dbReference type="PANTHER" id="PTHR43130">
    <property type="entry name" value="ARAC-FAMILY TRANSCRIPTIONAL REGULATOR"/>
    <property type="match status" value="1"/>
</dbReference>
<dbReference type="PANTHER" id="PTHR43130:SF15">
    <property type="entry name" value="THIJ_PFPI FAMILY PROTEIN (AFU_ORTHOLOGUE AFUA_5G14240)"/>
    <property type="match status" value="1"/>
</dbReference>
<protein>
    <recommendedName>
        <fullName evidence="1">DJ-1/PfpI domain-containing protein</fullName>
    </recommendedName>
</protein>
<dbReference type="CDD" id="cd03139">
    <property type="entry name" value="GATase1_PfpI_2"/>
    <property type="match status" value="1"/>
</dbReference>
<organism evidence="2 3">
    <name type="scientific">Tetradesmus obliquus</name>
    <name type="common">Green alga</name>
    <name type="synonym">Acutodesmus obliquus</name>
    <dbReference type="NCBI Taxonomy" id="3088"/>
    <lineage>
        <taxon>Eukaryota</taxon>
        <taxon>Viridiplantae</taxon>
        <taxon>Chlorophyta</taxon>
        <taxon>core chlorophytes</taxon>
        <taxon>Chlorophyceae</taxon>
        <taxon>CS clade</taxon>
        <taxon>Sphaeropleales</taxon>
        <taxon>Scenedesmaceae</taxon>
        <taxon>Tetradesmus</taxon>
    </lineage>
</organism>
<proteinExistence type="predicted"/>
<dbReference type="Gene3D" id="3.40.50.880">
    <property type="match status" value="1"/>
</dbReference>
<dbReference type="InterPro" id="IPR052158">
    <property type="entry name" value="INH-QAR"/>
</dbReference>
<evidence type="ECO:0000313" key="3">
    <source>
        <dbReference type="Proteomes" id="UP001244341"/>
    </source>
</evidence>
<dbReference type="SUPFAM" id="SSF52317">
    <property type="entry name" value="Class I glutamine amidotransferase-like"/>
    <property type="match status" value="1"/>
</dbReference>
<dbReference type="Pfam" id="PF01965">
    <property type="entry name" value="DJ-1_PfpI"/>
    <property type="match status" value="1"/>
</dbReference>
<sequence>MASSKPQAPHPIRVGIVLFPGFEPLDAVGPANVFGAVEGIQMLWIAEQQGPVSSKTGSMTVVASHSFAEMMPQQQQQQQQGGADAADPKLHWLLVPGGVGTRKEVVNPSLLSFLQAWAAPDAGSGLQLCMSVCTGAALLAAAGLLDGRRATSNKMAWEATSNKMAWEWVTSTGPKVQWVRAARWVADGPFLTSSGVTAGTDMAVAVLKTQLGSEVAGAAAKYNEYMPNAEADVDPFAEAGFVPDVNQLSQLTTATILLEGIDRLPDS</sequence>
<dbReference type="EMBL" id="CP126222">
    <property type="protein sequence ID" value="WIA23198.1"/>
    <property type="molecule type" value="Genomic_DNA"/>
</dbReference>
<reference evidence="2 3" key="1">
    <citation type="submission" date="2023-05" db="EMBL/GenBank/DDBJ databases">
        <title>A 100% complete, gapless, phased diploid assembly of the Scenedesmus obliquus UTEX 3031 genome.</title>
        <authorList>
            <person name="Biondi T.C."/>
            <person name="Hanschen E.R."/>
            <person name="Kwon T."/>
            <person name="Eng W."/>
            <person name="Kruse C.P.S."/>
            <person name="Koehler S.I."/>
            <person name="Kunde Y."/>
            <person name="Gleasner C.D."/>
            <person name="You Mak K.T."/>
            <person name="Polle J."/>
            <person name="Hovde B.T."/>
            <person name="Starkenburg S.R."/>
        </authorList>
    </citation>
    <scope>NUCLEOTIDE SEQUENCE [LARGE SCALE GENOMIC DNA]</scope>
    <source>
        <strain evidence="2 3">DOE0152z</strain>
    </source>
</reference>
<dbReference type="InterPro" id="IPR029062">
    <property type="entry name" value="Class_I_gatase-like"/>
</dbReference>